<feature type="domain" description="AB hydrolase-1" evidence="1">
    <location>
        <begin position="54"/>
        <end position="220"/>
    </location>
</feature>
<dbReference type="InterPro" id="IPR000073">
    <property type="entry name" value="AB_hydrolase_1"/>
</dbReference>
<sequence>MSNTAPHADAAARTVRTGGFFLSGDVNDADSQPWQLGPAWVQWEAPASGTSGLPFVFVHGGGGQSTDWLGVSALAPGWAVQAVEAGFPAYLMDRPGHGRSPYDPARLGARTSFPDYAGVAAVFVPPAASGDSATPNPAWAWGRKPGSKELDALVASSGGMLLDTALGQELDARRLVDLLKIIGRSVLLTHSAGAAAGWLAASRVPELVQAVISVEPLGPPFRDLGARGSLEFGATAVPLEGDRLDSIPVLVVSGAASGRGDADKETTDFLRTQGAVATHLSLGNEGIAGNGHGLVFEANNHDVFQEVLDWIEGLQKDHHGNPQRVPEPQYINHEG</sequence>
<dbReference type="InterPro" id="IPR029058">
    <property type="entry name" value="AB_hydrolase_fold"/>
</dbReference>
<dbReference type="Proteomes" id="UP001183817">
    <property type="component" value="Unassembled WGS sequence"/>
</dbReference>
<accession>A0ABU2BJJ9</accession>
<comment type="caution">
    <text evidence="2">The sequence shown here is derived from an EMBL/GenBank/DDBJ whole genome shotgun (WGS) entry which is preliminary data.</text>
</comment>
<dbReference type="PANTHER" id="PTHR43194">
    <property type="entry name" value="HYDROLASE ALPHA/BETA FOLD FAMILY"/>
    <property type="match status" value="1"/>
</dbReference>
<evidence type="ECO:0000259" key="1">
    <source>
        <dbReference type="Pfam" id="PF00561"/>
    </source>
</evidence>
<dbReference type="EMBL" id="JAVDYI010000001">
    <property type="protein sequence ID" value="MDR7358810.1"/>
    <property type="molecule type" value="Genomic_DNA"/>
</dbReference>
<dbReference type="Pfam" id="PF00561">
    <property type="entry name" value="Abhydrolase_1"/>
    <property type="match status" value="1"/>
</dbReference>
<gene>
    <name evidence="2" type="ORF">J2S64_002501</name>
</gene>
<organism evidence="2 3">
    <name type="scientific">Paeniglutamicibacter sulfureus</name>
    <dbReference type="NCBI Taxonomy" id="43666"/>
    <lineage>
        <taxon>Bacteria</taxon>
        <taxon>Bacillati</taxon>
        <taxon>Actinomycetota</taxon>
        <taxon>Actinomycetes</taxon>
        <taxon>Micrococcales</taxon>
        <taxon>Micrococcaceae</taxon>
        <taxon>Paeniglutamicibacter</taxon>
    </lineage>
</organism>
<keyword evidence="3" id="KW-1185">Reference proteome</keyword>
<reference evidence="2 3" key="1">
    <citation type="submission" date="2023-07" db="EMBL/GenBank/DDBJ databases">
        <title>Sequencing the genomes of 1000 actinobacteria strains.</title>
        <authorList>
            <person name="Klenk H.-P."/>
        </authorList>
    </citation>
    <scope>NUCLEOTIDE SEQUENCE [LARGE SCALE GENOMIC DNA]</scope>
    <source>
        <strain evidence="2 3">DSM 20167</strain>
    </source>
</reference>
<protein>
    <submittedName>
        <fullName evidence="2">Pimeloyl-ACP methyl ester carboxylesterase</fullName>
    </submittedName>
</protein>
<dbReference type="RefSeq" id="WP_310290847.1">
    <property type="nucleotide sequence ID" value="NZ_BAAAWO010000001.1"/>
</dbReference>
<evidence type="ECO:0000313" key="2">
    <source>
        <dbReference type="EMBL" id="MDR7358810.1"/>
    </source>
</evidence>
<evidence type="ECO:0000313" key="3">
    <source>
        <dbReference type="Proteomes" id="UP001183817"/>
    </source>
</evidence>
<dbReference type="InterPro" id="IPR050228">
    <property type="entry name" value="Carboxylesterase_BioH"/>
</dbReference>
<name>A0ABU2BJJ9_9MICC</name>
<proteinExistence type="predicted"/>
<dbReference type="PANTHER" id="PTHR43194:SF4">
    <property type="entry name" value="AB HYDROLASE-1 DOMAIN-CONTAINING PROTEIN"/>
    <property type="match status" value="1"/>
</dbReference>
<dbReference type="Gene3D" id="3.40.50.1820">
    <property type="entry name" value="alpha/beta hydrolase"/>
    <property type="match status" value="1"/>
</dbReference>
<dbReference type="SUPFAM" id="SSF53474">
    <property type="entry name" value="alpha/beta-Hydrolases"/>
    <property type="match status" value="1"/>
</dbReference>